<dbReference type="AlphaFoldDB" id="A0A9P4QTW5"/>
<dbReference type="EMBL" id="ML996207">
    <property type="protein sequence ID" value="KAF2730866.1"/>
    <property type="molecule type" value="Genomic_DNA"/>
</dbReference>
<dbReference type="OrthoDB" id="3540210at2759"/>
<feature type="region of interest" description="Disordered" evidence="1">
    <location>
        <begin position="659"/>
        <end position="709"/>
    </location>
</feature>
<reference evidence="3" key="1">
    <citation type="journal article" date="2020" name="Stud. Mycol.">
        <title>101 Dothideomycetes genomes: a test case for predicting lifestyles and emergence of pathogens.</title>
        <authorList>
            <person name="Haridas S."/>
            <person name="Albert R."/>
            <person name="Binder M."/>
            <person name="Bloem J."/>
            <person name="Labutti K."/>
            <person name="Salamov A."/>
            <person name="Andreopoulos B."/>
            <person name="Baker S."/>
            <person name="Barry K."/>
            <person name="Bills G."/>
            <person name="Bluhm B."/>
            <person name="Cannon C."/>
            <person name="Castanera R."/>
            <person name="Culley D."/>
            <person name="Daum C."/>
            <person name="Ezra D."/>
            <person name="Gonzalez J."/>
            <person name="Henrissat B."/>
            <person name="Kuo A."/>
            <person name="Liang C."/>
            <person name="Lipzen A."/>
            <person name="Lutzoni F."/>
            <person name="Magnuson J."/>
            <person name="Mondo S."/>
            <person name="Nolan M."/>
            <person name="Ohm R."/>
            <person name="Pangilinan J."/>
            <person name="Park H.-J."/>
            <person name="Ramirez L."/>
            <person name="Alfaro M."/>
            <person name="Sun H."/>
            <person name="Tritt A."/>
            <person name="Yoshinaga Y."/>
            <person name="Zwiers L.-H."/>
            <person name="Turgeon B."/>
            <person name="Goodwin S."/>
            <person name="Spatafora J."/>
            <person name="Crous P."/>
            <person name="Grigoriev I."/>
        </authorList>
    </citation>
    <scope>NUCLEOTIDE SEQUENCE</scope>
    <source>
        <strain evidence="3">CBS 125425</strain>
    </source>
</reference>
<evidence type="ECO:0000313" key="4">
    <source>
        <dbReference type="Proteomes" id="UP000799444"/>
    </source>
</evidence>
<evidence type="ECO:0000256" key="1">
    <source>
        <dbReference type="SAM" id="MobiDB-lite"/>
    </source>
</evidence>
<gene>
    <name evidence="3" type="ORF">EJ04DRAFT_579521</name>
</gene>
<feature type="transmembrane region" description="Helical" evidence="2">
    <location>
        <begin position="117"/>
        <end position="138"/>
    </location>
</feature>
<feature type="transmembrane region" description="Helical" evidence="2">
    <location>
        <begin position="548"/>
        <end position="575"/>
    </location>
</feature>
<accession>A0A9P4QTW5</accession>
<feature type="compositionally biased region" description="Basic and acidic residues" evidence="1">
    <location>
        <begin position="659"/>
        <end position="669"/>
    </location>
</feature>
<sequence length="709" mass="78934">MSELDPQYVRKGFWINEAAGPTMGKTITTDTRTGTIVIVLLTLVSTLASTHLWQIVLFLFHHFRCRDSLADALFRQEQAYLRTQPSPVGLLANHIKLWWTWRGRNSSKHVFQLLPQLLLAVFFAVLGIAASILSSYIITSNGIEVLVSSPYCGTLQSRPPKSAVWNEYLTATTQVMNAVTDGCYLSEPTGAECQRMISPRISFTTNEVECPFDASVCKENVTAVQLDSGLQDVNPGFGLNLPDRDKVFYRKVSTCAVLSHENRTKVYNLSDVPDPIKQSLNPLDQQVMLFDYGPSVSWEVDETFSVSLLASNYSTSMSVKGQQSFNSPDMYPFSTFNATGALFRSNADVFLRIIAMNSAYFYAPVNDPIFSAHRVLSNHLLQSGVERDLYGGDFPAEVIGCALQHQFCVKGPGSSGPVCSDLMSLPGTVDKIGLANATDLQQSVLEVILVAAFAFDMSNFETLRAQSEAGIGRFNIPDNQWVKELQAWESSIWAALQIEVSDYAIGPQVRMRNLTSAYGINLANTTAEEQLCRMQRMRKSGGFANINVFGLAFVITFAFVVAILDLVLLRFLIYLGKFRKALSPRLDQWIQDGVYQLQRQTYQARGEGTWSRLDQEIPVTEDGELLDMLTRPHRQMTSHVPGLAPKYSMPLTLVASNRSADELPKKEMQRPVTDQDDCGQCVEIEILDAGDSTEEARDNDSHAHRVDRP</sequence>
<organism evidence="3 4">
    <name type="scientific">Polyplosphaeria fusca</name>
    <dbReference type="NCBI Taxonomy" id="682080"/>
    <lineage>
        <taxon>Eukaryota</taxon>
        <taxon>Fungi</taxon>
        <taxon>Dikarya</taxon>
        <taxon>Ascomycota</taxon>
        <taxon>Pezizomycotina</taxon>
        <taxon>Dothideomycetes</taxon>
        <taxon>Pleosporomycetidae</taxon>
        <taxon>Pleosporales</taxon>
        <taxon>Tetraplosphaeriaceae</taxon>
        <taxon>Polyplosphaeria</taxon>
    </lineage>
</organism>
<protein>
    <submittedName>
        <fullName evidence="3">Uncharacterized protein</fullName>
    </submittedName>
</protein>
<feature type="compositionally biased region" description="Basic and acidic residues" evidence="1">
    <location>
        <begin position="694"/>
        <end position="709"/>
    </location>
</feature>
<name>A0A9P4QTW5_9PLEO</name>
<evidence type="ECO:0000313" key="3">
    <source>
        <dbReference type="EMBL" id="KAF2730866.1"/>
    </source>
</evidence>
<feature type="transmembrane region" description="Helical" evidence="2">
    <location>
        <begin position="36"/>
        <end position="60"/>
    </location>
</feature>
<evidence type="ECO:0000256" key="2">
    <source>
        <dbReference type="SAM" id="Phobius"/>
    </source>
</evidence>
<comment type="caution">
    <text evidence="3">The sequence shown here is derived from an EMBL/GenBank/DDBJ whole genome shotgun (WGS) entry which is preliminary data.</text>
</comment>
<keyword evidence="2" id="KW-0472">Membrane</keyword>
<proteinExistence type="predicted"/>
<dbReference type="Proteomes" id="UP000799444">
    <property type="component" value="Unassembled WGS sequence"/>
</dbReference>
<keyword evidence="2" id="KW-1133">Transmembrane helix</keyword>
<keyword evidence="4" id="KW-1185">Reference proteome</keyword>
<keyword evidence="2" id="KW-0812">Transmembrane</keyword>